<keyword evidence="7 14" id="KW-0418">Kinase</keyword>
<sequence length="208" mass="22632">MPGEDMLMYVFGAERQGAIMTAHQSIALIALGSNENSIWGDARETAQKAMLLAAQLSPAPANCSKLYATPAFPDPTDPPFVNAAMAITVAGDATSLFDALQDIERQAGRTRHKRWGQRTLDVDLIAFGDQVLPDAATQTAWRALSPQAQMEQTPDRLILPHPRVQDRSFVLVPLADVAPDWRHPLLGQTVTDMLAARPAAERDTVQPL</sequence>
<reference evidence="14 15" key="1">
    <citation type="submission" date="2018-04" db="EMBL/GenBank/DDBJ databases">
        <title>Genomic Encyclopedia of Archaeal and Bacterial Type Strains, Phase II (KMG-II): from individual species to whole genera.</title>
        <authorList>
            <person name="Goeker M."/>
        </authorList>
    </citation>
    <scope>NUCLEOTIDE SEQUENCE [LARGE SCALE GENOMIC DNA]</scope>
    <source>
        <strain evidence="14 15">DSM 29955</strain>
    </source>
</reference>
<evidence type="ECO:0000256" key="9">
    <source>
        <dbReference type="ARBA" id="ARBA00022909"/>
    </source>
</evidence>
<keyword evidence="9" id="KW-0289">Folate biosynthesis</keyword>
<dbReference type="CDD" id="cd00483">
    <property type="entry name" value="HPPK"/>
    <property type="match status" value="1"/>
</dbReference>
<accession>A0A2T6KH35</accession>
<keyword evidence="5" id="KW-0808">Transferase</keyword>
<dbReference type="Gene3D" id="3.30.70.560">
    <property type="entry name" value="7,8-Dihydro-6-hydroxymethylpterin-pyrophosphokinase HPPK"/>
    <property type="match status" value="1"/>
</dbReference>
<dbReference type="AlphaFoldDB" id="A0A2T6KH35"/>
<dbReference type="InterPro" id="IPR000550">
    <property type="entry name" value="Hppk"/>
</dbReference>
<evidence type="ECO:0000313" key="15">
    <source>
        <dbReference type="Proteomes" id="UP000244523"/>
    </source>
</evidence>
<dbReference type="GO" id="GO:0003848">
    <property type="term" value="F:2-amino-4-hydroxy-6-hydroxymethyldihydropteridine diphosphokinase activity"/>
    <property type="evidence" value="ECO:0007669"/>
    <property type="project" value="UniProtKB-EC"/>
</dbReference>
<dbReference type="SUPFAM" id="SSF55083">
    <property type="entry name" value="6-hydroxymethyl-7,8-dihydropterin pyrophosphokinase, HPPK"/>
    <property type="match status" value="1"/>
</dbReference>
<dbReference type="GO" id="GO:0046656">
    <property type="term" value="P:folic acid biosynthetic process"/>
    <property type="evidence" value="ECO:0007669"/>
    <property type="project" value="UniProtKB-KW"/>
</dbReference>
<evidence type="ECO:0000256" key="8">
    <source>
        <dbReference type="ARBA" id="ARBA00022840"/>
    </source>
</evidence>
<comment type="similarity">
    <text evidence="2">Belongs to the HPPK family.</text>
</comment>
<evidence type="ECO:0000259" key="13">
    <source>
        <dbReference type="Pfam" id="PF01288"/>
    </source>
</evidence>
<protein>
    <recommendedName>
        <fullName evidence="4">2-amino-4-hydroxy-6-hydroxymethyldihydropteridine pyrophosphokinase</fullName>
        <ecNumber evidence="3">2.7.6.3</ecNumber>
    </recommendedName>
    <alternativeName>
        <fullName evidence="11">6-hydroxymethyl-7,8-dihydropterin pyrophosphokinase</fullName>
    </alternativeName>
    <alternativeName>
        <fullName evidence="12">7,8-dihydro-6-hydroxymethylpterin-pyrophosphokinase</fullName>
    </alternativeName>
</protein>
<dbReference type="Proteomes" id="UP000244523">
    <property type="component" value="Unassembled WGS sequence"/>
</dbReference>
<organism evidence="14 15">
    <name type="scientific">Yoonia sediminilitoris</name>
    <dbReference type="NCBI Taxonomy" id="1286148"/>
    <lineage>
        <taxon>Bacteria</taxon>
        <taxon>Pseudomonadati</taxon>
        <taxon>Pseudomonadota</taxon>
        <taxon>Alphaproteobacteria</taxon>
        <taxon>Rhodobacterales</taxon>
        <taxon>Paracoccaceae</taxon>
        <taxon>Yoonia</taxon>
    </lineage>
</organism>
<evidence type="ECO:0000256" key="3">
    <source>
        <dbReference type="ARBA" id="ARBA00013253"/>
    </source>
</evidence>
<evidence type="ECO:0000256" key="1">
    <source>
        <dbReference type="ARBA" id="ARBA00005051"/>
    </source>
</evidence>
<comment type="caution">
    <text evidence="14">The sequence shown here is derived from an EMBL/GenBank/DDBJ whole genome shotgun (WGS) entry which is preliminary data.</text>
</comment>
<evidence type="ECO:0000256" key="12">
    <source>
        <dbReference type="ARBA" id="ARBA00033413"/>
    </source>
</evidence>
<name>A0A2T6KH35_9RHOB</name>
<feature type="domain" description="7,8-dihydro-6-hydroxymethylpterin-pyrophosphokinase" evidence="13">
    <location>
        <begin position="29"/>
        <end position="179"/>
    </location>
</feature>
<keyword evidence="6" id="KW-0547">Nucleotide-binding</keyword>
<comment type="function">
    <text evidence="10">Catalyzes the transfer of pyrophosphate from adenosine triphosphate (ATP) to 6-hydroxymethyl-7,8-dihydropterin, an enzymatic step in folate biosynthesis pathway.</text>
</comment>
<dbReference type="GO" id="GO:0005524">
    <property type="term" value="F:ATP binding"/>
    <property type="evidence" value="ECO:0007669"/>
    <property type="project" value="UniProtKB-KW"/>
</dbReference>
<evidence type="ECO:0000256" key="10">
    <source>
        <dbReference type="ARBA" id="ARBA00029409"/>
    </source>
</evidence>
<dbReference type="InterPro" id="IPR035907">
    <property type="entry name" value="Hppk_sf"/>
</dbReference>
<dbReference type="Pfam" id="PF01288">
    <property type="entry name" value="HPPK"/>
    <property type="match status" value="1"/>
</dbReference>
<comment type="pathway">
    <text evidence="1">Cofactor biosynthesis; tetrahydrofolate biosynthesis; 2-amino-4-hydroxy-6-hydroxymethyl-7,8-dihydropteridine diphosphate from 7,8-dihydroneopterin triphosphate: step 4/4.</text>
</comment>
<dbReference type="PANTHER" id="PTHR43071">
    <property type="entry name" value="2-AMINO-4-HYDROXY-6-HYDROXYMETHYLDIHYDROPTERIDINE PYROPHOSPHOKINASE"/>
    <property type="match status" value="1"/>
</dbReference>
<evidence type="ECO:0000256" key="5">
    <source>
        <dbReference type="ARBA" id="ARBA00022679"/>
    </source>
</evidence>
<evidence type="ECO:0000313" key="14">
    <source>
        <dbReference type="EMBL" id="PUB14818.1"/>
    </source>
</evidence>
<dbReference type="PANTHER" id="PTHR43071:SF1">
    <property type="entry name" value="2-AMINO-4-HYDROXY-6-HYDROXYMETHYLDIHYDROPTERIDINE PYROPHOSPHOKINASE"/>
    <property type="match status" value="1"/>
</dbReference>
<dbReference type="NCBIfam" id="TIGR01498">
    <property type="entry name" value="folK"/>
    <property type="match status" value="1"/>
</dbReference>
<gene>
    <name evidence="14" type="ORF">C8N45_10539</name>
</gene>
<evidence type="ECO:0000256" key="6">
    <source>
        <dbReference type="ARBA" id="ARBA00022741"/>
    </source>
</evidence>
<dbReference type="UniPathway" id="UPA00077">
    <property type="reaction ID" value="UER00155"/>
</dbReference>
<evidence type="ECO:0000256" key="11">
    <source>
        <dbReference type="ARBA" id="ARBA00029766"/>
    </source>
</evidence>
<keyword evidence="8" id="KW-0067">ATP-binding</keyword>
<keyword evidence="15" id="KW-1185">Reference proteome</keyword>
<evidence type="ECO:0000256" key="7">
    <source>
        <dbReference type="ARBA" id="ARBA00022777"/>
    </source>
</evidence>
<dbReference type="GO" id="GO:0046654">
    <property type="term" value="P:tetrahydrofolate biosynthetic process"/>
    <property type="evidence" value="ECO:0007669"/>
    <property type="project" value="UniProtKB-UniPathway"/>
</dbReference>
<evidence type="ECO:0000256" key="2">
    <source>
        <dbReference type="ARBA" id="ARBA00005810"/>
    </source>
</evidence>
<dbReference type="EC" id="2.7.6.3" evidence="3"/>
<proteinExistence type="inferred from homology"/>
<evidence type="ECO:0000256" key="4">
    <source>
        <dbReference type="ARBA" id="ARBA00016218"/>
    </source>
</evidence>
<dbReference type="GO" id="GO:0016301">
    <property type="term" value="F:kinase activity"/>
    <property type="evidence" value="ECO:0007669"/>
    <property type="project" value="UniProtKB-KW"/>
</dbReference>
<dbReference type="EMBL" id="QBUD01000005">
    <property type="protein sequence ID" value="PUB14818.1"/>
    <property type="molecule type" value="Genomic_DNA"/>
</dbReference>